<keyword evidence="3" id="KW-1185">Reference proteome</keyword>
<proteinExistence type="predicted"/>
<evidence type="ECO:0000313" key="2">
    <source>
        <dbReference type="EMBL" id="NBZ89234.1"/>
    </source>
</evidence>
<organism evidence="2 3">
    <name type="scientific">Stagnihabitans tardus</name>
    <dbReference type="NCBI Taxonomy" id="2699202"/>
    <lineage>
        <taxon>Bacteria</taxon>
        <taxon>Pseudomonadati</taxon>
        <taxon>Pseudomonadota</taxon>
        <taxon>Alphaproteobacteria</taxon>
        <taxon>Rhodobacterales</taxon>
        <taxon>Paracoccaceae</taxon>
        <taxon>Stagnihabitans</taxon>
    </lineage>
</organism>
<protein>
    <recommendedName>
        <fullName evidence="1">DUF6878 domain-containing protein</fullName>
    </recommendedName>
</protein>
<name>A0AAE4YFF2_9RHOB</name>
<evidence type="ECO:0000313" key="3">
    <source>
        <dbReference type="Proteomes" id="UP001193501"/>
    </source>
</evidence>
<dbReference type="InterPro" id="IPR049243">
    <property type="entry name" value="DUF6878"/>
</dbReference>
<sequence>MAPRFRLASLLGVRVNQQARIEAMRPVNQARLFEALAEAGISHLTVVFTGLCPAARIDSIAPWAGPHPVELPETRLRYAALTWDAPEVEWRDLSLVEVVEQIVLDLLGDPTLRKILPGGAEGKFCFDAKARTVQLDINETSAEADVAGRGGL</sequence>
<comment type="caution">
    <text evidence="2">The sequence shown here is derived from an EMBL/GenBank/DDBJ whole genome shotgun (WGS) entry which is preliminary data.</text>
</comment>
<gene>
    <name evidence="2" type="ORF">GV832_16715</name>
</gene>
<evidence type="ECO:0000259" key="1">
    <source>
        <dbReference type="Pfam" id="PF21798"/>
    </source>
</evidence>
<dbReference type="EMBL" id="JAABNR010000019">
    <property type="protein sequence ID" value="NBZ89234.1"/>
    <property type="molecule type" value="Genomic_DNA"/>
</dbReference>
<dbReference type="AlphaFoldDB" id="A0AAE4YFF2"/>
<dbReference type="Proteomes" id="UP001193501">
    <property type="component" value="Unassembled WGS sequence"/>
</dbReference>
<accession>A0AAE4YFF2</accession>
<reference evidence="2" key="1">
    <citation type="submission" date="2020-01" db="EMBL/GenBank/DDBJ databases">
        <authorList>
            <person name="Chen W.-M."/>
        </authorList>
    </citation>
    <scope>NUCLEOTIDE SEQUENCE</scope>
    <source>
        <strain evidence="2">CYK-10</strain>
    </source>
</reference>
<feature type="domain" description="DUF6878" evidence="1">
    <location>
        <begin position="24"/>
        <end position="141"/>
    </location>
</feature>
<dbReference type="Pfam" id="PF21798">
    <property type="entry name" value="DUF6878"/>
    <property type="match status" value="1"/>
</dbReference>